<dbReference type="Pfam" id="PF23598">
    <property type="entry name" value="LRR_14"/>
    <property type="match status" value="1"/>
</dbReference>
<dbReference type="Proteomes" id="UP000827889">
    <property type="component" value="Chromosome 9"/>
</dbReference>
<dbReference type="PROSITE" id="PS50104">
    <property type="entry name" value="TIR"/>
    <property type="match status" value="1"/>
</dbReference>
<evidence type="ECO:0000256" key="2">
    <source>
        <dbReference type="ARBA" id="ARBA00022737"/>
    </source>
</evidence>
<dbReference type="PANTHER" id="PTHR11017:SF570">
    <property type="entry name" value="DISEASE RESISTANCE PROTEIN (TIR-NBS CLASS)-RELATED"/>
    <property type="match status" value="1"/>
</dbReference>
<dbReference type="PANTHER" id="PTHR11017">
    <property type="entry name" value="LEUCINE-RICH REPEAT-CONTAINING PROTEIN"/>
    <property type="match status" value="1"/>
</dbReference>
<evidence type="ECO:0000256" key="3">
    <source>
        <dbReference type="ARBA" id="ARBA00022821"/>
    </source>
</evidence>
<dbReference type="SUPFAM" id="SSF52540">
    <property type="entry name" value="P-loop containing nucleoside triphosphate hydrolases"/>
    <property type="match status" value="1"/>
</dbReference>
<dbReference type="RefSeq" id="XP_048141506.1">
    <property type="nucleotide sequence ID" value="XM_048285549.1"/>
</dbReference>
<evidence type="ECO:0000313" key="5">
    <source>
        <dbReference type="Proteomes" id="UP000827889"/>
    </source>
</evidence>
<accession>A0ABM3HY28</accession>
<dbReference type="InterPro" id="IPR032675">
    <property type="entry name" value="LRR_dom_sf"/>
</dbReference>
<dbReference type="Gene3D" id="3.80.10.10">
    <property type="entry name" value="Ribonuclease Inhibitor"/>
    <property type="match status" value="3"/>
</dbReference>
<dbReference type="InterPro" id="IPR044974">
    <property type="entry name" value="Disease_R_plants"/>
</dbReference>
<dbReference type="RefSeq" id="XP_048141505.1">
    <property type="nucleotide sequence ID" value="XM_048285548.1"/>
</dbReference>
<dbReference type="InterPro" id="IPR027417">
    <property type="entry name" value="P-loop_NTPase"/>
</dbReference>
<dbReference type="SUPFAM" id="SSF52058">
    <property type="entry name" value="L domain-like"/>
    <property type="match status" value="2"/>
</dbReference>
<feature type="domain" description="TIR" evidence="4">
    <location>
        <begin position="12"/>
        <end position="185"/>
    </location>
</feature>
<dbReference type="InterPro" id="IPR058192">
    <property type="entry name" value="WHD_ROQ1-like"/>
</dbReference>
<protein>
    <submittedName>
        <fullName evidence="6 7">Disease resistance protein L6-like isoform X1</fullName>
    </submittedName>
</protein>
<evidence type="ECO:0000256" key="1">
    <source>
        <dbReference type="ARBA" id="ARBA00022614"/>
    </source>
</evidence>
<dbReference type="Pfam" id="PF23282">
    <property type="entry name" value="WHD_ROQ1"/>
    <property type="match status" value="1"/>
</dbReference>
<keyword evidence="3" id="KW-0611">Plant defense</keyword>
<gene>
    <name evidence="6 7" type="primary">LOC115730650</name>
</gene>
<evidence type="ECO:0000313" key="7">
    <source>
        <dbReference type="RefSeq" id="XP_048141506.1"/>
    </source>
</evidence>
<dbReference type="Gene3D" id="3.40.50.300">
    <property type="entry name" value="P-loop containing nucleotide triphosphate hydrolases"/>
    <property type="match status" value="1"/>
</dbReference>
<dbReference type="InterPro" id="IPR055414">
    <property type="entry name" value="LRR_R13L4/SHOC2-like"/>
</dbReference>
<dbReference type="Gene3D" id="1.10.8.430">
    <property type="entry name" value="Helical domain of apoptotic protease-activating factors"/>
    <property type="match status" value="1"/>
</dbReference>
<keyword evidence="2" id="KW-0677">Repeat</keyword>
<dbReference type="InterPro" id="IPR000157">
    <property type="entry name" value="TIR_dom"/>
</dbReference>
<keyword evidence="1" id="KW-0433">Leucine-rich repeat</keyword>
<dbReference type="InterPro" id="IPR035897">
    <property type="entry name" value="Toll_tir_struct_dom_sf"/>
</dbReference>
<dbReference type="PRINTS" id="PR00364">
    <property type="entry name" value="DISEASERSIST"/>
</dbReference>
<dbReference type="Gene3D" id="3.40.50.10140">
    <property type="entry name" value="Toll/interleukin-1 receptor homology (TIR) domain"/>
    <property type="match status" value="1"/>
</dbReference>
<proteinExistence type="predicted"/>
<dbReference type="SUPFAM" id="SSF52200">
    <property type="entry name" value="Toll/Interleukin receptor TIR domain"/>
    <property type="match status" value="1"/>
</dbReference>
<reference evidence="6 7" key="1">
    <citation type="submission" date="2025-05" db="UniProtKB">
        <authorList>
            <consortium name="RefSeq"/>
        </authorList>
    </citation>
    <scope>IDENTIFICATION</scope>
    <source>
        <tissue evidence="6 7">Leaf</tissue>
    </source>
</reference>
<evidence type="ECO:0000313" key="6">
    <source>
        <dbReference type="RefSeq" id="XP_048141505.1"/>
    </source>
</evidence>
<name>A0ABM3HY28_9MYRT</name>
<dbReference type="SMART" id="SM00255">
    <property type="entry name" value="TIR"/>
    <property type="match status" value="1"/>
</dbReference>
<dbReference type="GeneID" id="115730650"/>
<dbReference type="Pfam" id="PF01582">
    <property type="entry name" value="TIR"/>
    <property type="match status" value="1"/>
</dbReference>
<sequence>MASSDAGTSSGSDYQVFLSFRGPDTRIGFTDFLFHSLTDAGICVFRDDEELRVGERIDGSLLRAIDNSRIYIPVFSRNYASSPWCLRELVQIVASTFKSEGNKAILPIFLDVEPNDVKLKTPLYRDAILNLEREKKLSSEQVDAWREALMEVDAIKGWEAKKYRGHGELIRLVVEEVVQKLKTKHRSVIEHLVGIDDHVAALSKLLDINSNGVRLIKIHGMGGIGKTTLAKVVFNQLSSHFGKCCCFLEDVRARSLRTDGLVDLQKRLLFEIGHPAGTKGIEEIDHGMKRIGEVLCSKKVLIVLDDVDNNEQVEKLVGKSTFYSGSRILITTRNKDVLRINTPKCQILDYEMEVMSTECALELFSKHAFNKDSPLDDYNDLSREIVYSTGRLPLAVEVIGSFLYQKPQELWKETLEKLRRAPHEDVFGKLKISYDALNFEQQQIFLDIASFFIGEDKLNAIYMWKDCEFSPDIGVAVLINMSSIKIVENKLRMHDQLRDLGRKIVHQENPTNPKERSRIWIWDEGLEAIRSREMNNNVQALSLETSRRHPHNVVVRSEEIGRFEHLRFLKLSGLTLVGDAANHLTKLRWISLSWPLQINKWPTMSLKNVVVLEFYAVDFLDDSRLRSLIKMAAKLKVLSLKYCWNITGTPDFSGCPNLERLTFEDCSKLRKIDGSIGMLKCPIDLKINRCDSLKHLPEEIGDLVNLQYFFVACSEIKELPSSIWKLKSLRELHFQGNIYQELDPANSWELPSAIGMLQNLEVLQVNSRSLKGELALAIGSLPFLRILNLSRTGITGIPKSISMLPRLQRIELVGCNMIQELPMLPTSLTHLRVSSKSLLVVPDLSNLTNLVELDLSDGGGYLDDRFPPEKGVGDKLHCTGELGWIGKLSKLTKLSIRLHKVPIPTEMAPLPLLNELALFNLDLQTFPQLPLSLQKLSLDNVNIVGSLSPNLRNLSCLHICWSPTQEIQLDGLQLPQLKELHVLGCGYLERLSLSRMRKLREVKVVYCPKLVEIQFSTVFESLEALSIEVCESFERIVYESADELISCEGRLIFPSRVLSKLRNLTL</sequence>
<organism evidence="5 6">
    <name type="scientific">Rhodamnia argentea</name>
    <dbReference type="NCBI Taxonomy" id="178133"/>
    <lineage>
        <taxon>Eukaryota</taxon>
        <taxon>Viridiplantae</taxon>
        <taxon>Streptophyta</taxon>
        <taxon>Embryophyta</taxon>
        <taxon>Tracheophyta</taxon>
        <taxon>Spermatophyta</taxon>
        <taxon>Magnoliopsida</taxon>
        <taxon>eudicotyledons</taxon>
        <taxon>Gunneridae</taxon>
        <taxon>Pentapetalae</taxon>
        <taxon>rosids</taxon>
        <taxon>malvids</taxon>
        <taxon>Myrtales</taxon>
        <taxon>Myrtaceae</taxon>
        <taxon>Myrtoideae</taxon>
        <taxon>Myrteae</taxon>
        <taxon>Australasian group</taxon>
        <taxon>Rhodamnia</taxon>
    </lineage>
</organism>
<dbReference type="InterPro" id="IPR042197">
    <property type="entry name" value="Apaf_helical"/>
</dbReference>
<dbReference type="InterPro" id="IPR002182">
    <property type="entry name" value="NB-ARC"/>
</dbReference>
<dbReference type="Pfam" id="PF00931">
    <property type="entry name" value="NB-ARC"/>
    <property type="match status" value="1"/>
</dbReference>
<keyword evidence="5" id="KW-1185">Reference proteome</keyword>
<evidence type="ECO:0000259" key="4">
    <source>
        <dbReference type="PROSITE" id="PS50104"/>
    </source>
</evidence>